<dbReference type="AlphaFoldDB" id="A0A8B6X718"/>
<evidence type="ECO:0000313" key="3">
    <source>
        <dbReference type="RefSeq" id="WP_034410439.1"/>
    </source>
</evidence>
<name>A0A8B6X718_9BURK</name>
<sequence>MSDLSSLKAAQARGPVATPLAAAVAASSAVTAASAASTIAAAMAGAPAGSARAKANAQRPELCAGQLLPLPANPLARAAVRGRRLFVAAVVVSAPIGWGIGALGLLGHWALG</sequence>
<protein>
    <submittedName>
        <fullName evidence="3">Uncharacterized protein</fullName>
    </submittedName>
</protein>
<keyword evidence="2" id="KW-1185">Reference proteome</keyword>
<evidence type="ECO:0000313" key="2">
    <source>
        <dbReference type="Proteomes" id="UP000675920"/>
    </source>
</evidence>
<dbReference type="RefSeq" id="WP_034410439.1">
    <property type="nucleotide sequence ID" value="NZ_AXWS01000007.1"/>
</dbReference>
<accession>A0A8B6X718</accession>
<organism evidence="2 3">
    <name type="scientific">Derxia gummosa DSM 723</name>
    <dbReference type="NCBI Taxonomy" id="1121388"/>
    <lineage>
        <taxon>Bacteria</taxon>
        <taxon>Pseudomonadati</taxon>
        <taxon>Pseudomonadota</taxon>
        <taxon>Betaproteobacteria</taxon>
        <taxon>Burkholderiales</taxon>
        <taxon>Alcaligenaceae</taxon>
        <taxon>Derxia</taxon>
    </lineage>
</organism>
<keyword evidence="1" id="KW-1133">Transmembrane helix</keyword>
<keyword evidence="1" id="KW-0472">Membrane</keyword>
<evidence type="ECO:0000256" key="1">
    <source>
        <dbReference type="SAM" id="Phobius"/>
    </source>
</evidence>
<dbReference type="Proteomes" id="UP000675920">
    <property type="component" value="Unplaced"/>
</dbReference>
<feature type="transmembrane region" description="Helical" evidence="1">
    <location>
        <begin position="85"/>
        <end position="111"/>
    </location>
</feature>
<proteinExistence type="predicted"/>
<keyword evidence="1" id="KW-0812">Transmembrane</keyword>
<feature type="transmembrane region" description="Helical" evidence="1">
    <location>
        <begin position="20"/>
        <end position="44"/>
    </location>
</feature>
<reference evidence="3" key="1">
    <citation type="submission" date="2025-08" db="UniProtKB">
        <authorList>
            <consortium name="RefSeq"/>
        </authorList>
    </citation>
    <scope>IDENTIFICATION</scope>
</reference>